<evidence type="ECO:0000259" key="3">
    <source>
        <dbReference type="PROSITE" id="PS51186"/>
    </source>
</evidence>
<dbReference type="CDD" id="cd04301">
    <property type="entry name" value="NAT_SF"/>
    <property type="match status" value="1"/>
</dbReference>
<gene>
    <name evidence="4" type="ORF">GCM10009789_15430</name>
</gene>
<keyword evidence="5" id="KW-1185">Reference proteome</keyword>
<evidence type="ECO:0000313" key="4">
    <source>
        <dbReference type="EMBL" id="GAA1563284.1"/>
    </source>
</evidence>
<reference evidence="5" key="1">
    <citation type="journal article" date="2019" name="Int. J. Syst. Evol. Microbiol.">
        <title>The Global Catalogue of Microorganisms (GCM) 10K type strain sequencing project: providing services to taxonomists for standard genome sequencing and annotation.</title>
        <authorList>
            <consortium name="The Broad Institute Genomics Platform"/>
            <consortium name="The Broad Institute Genome Sequencing Center for Infectious Disease"/>
            <person name="Wu L."/>
            <person name="Ma J."/>
        </authorList>
    </citation>
    <scope>NUCLEOTIDE SEQUENCE [LARGE SCALE GENOMIC DNA]</scope>
    <source>
        <strain evidence="5">JCM 14969</strain>
    </source>
</reference>
<dbReference type="SUPFAM" id="SSF55729">
    <property type="entry name" value="Acyl-CoA N-acyltransferases (Nat)"/>
    <property type="match status" value="1"/>
</dbReference>
<dbReference type="Pfam" id="PF00583">
    <property type="entry name" value="Acetyltransf_1"/>
    <property type="match status" value="1"/>
</dbReference>
<dbReference type="PANTHER" id="PTHR43877">
    <property type="entry name" value="AMINOALKYLPHOSPHONATE N-ACETYLTRANSFERASE-RELATED-RELATED"/>
    <property type="match status" value="1"/>
</dbReference>
<evidence type="ECO:0000256" key="2">
    <source>
        <dbReference type="ARBA" id="ARBA00023315"/>
    </source>
</evidence>
<proteinExistence type="predicted"/>
<dbReference type="PROSITE" id="PS51186">
    <property type="entry name" value="GNAT"/>
    <property type="match status" value="1"/>
</dbReference>
<dbReference type="RefSeq" id="WP_344211312.1">
    <property type="nucleotide sequence ID" value="NZ_BAAAOS010000017.1"/>
</dbReference>
<protein>
    <submittedName>
        <fullName evidence="4">GNAT family N-acetyltransferase</fullName>
    </submittedName>
</protein>
<keyword evidence="1" id="KW-0808">Transferase</keyword>
<keyword evidence="2" id="KW-0012">Acyltransferase</keyword>
<dbReference type="InterPro" id="IPR050832">
    <property type="entry name" value="Bact_Acetyltransf"/>
</dbReference>
<dbReference type="Proteomes" id="UP001500393">
    <property type="component" value="Unassembled WGS sequence"/>
</dbReference>
<evidence type="ECO:0000313" key="5">
    <source>
        <dbReference type="Proteomes" id="UP001500393"/>
    </source>
</evidence>
<comment type="caution">
    <text evidence="4">The sequence shown here is derived from an EMBL/GenBank/DDBJ whole genome shotgun (WGS) entry which is preliminary data.</text>
</comment>
<accession>A0ABP4NRA9</accession>
<organism evidence="4 5">
    <name type="scientific">Kribbella sancticallisti</name>
    <dbReference type="NCBI Taxonomy" id="460087"/>
    <lineage>
        <taxon>Bacteria</taxon>
        <taxon>Bacillati</taxon>
        <taxon>Actinomycetota</taxon>
        <taxon>Actinomycetes</taxon>
        <taxon>Propionibacteriales</taxon>
        <taxon>Kribbellaceae</taxon>
        <taxon>Kribbella</taxon>
    </lineage>
</organism>
<dbReference type="EMBL" id="BAAAOS010000017">
    <property type="protein sequence ID" value="GAA1563284.1"/>
    <property type="molecule type" value="Genomic_DNA"/>
</dbReference>
<dbReference type="InterPro" id="IPR016181">
    <property type="entry name" value="Acyl_CoA_acyltransferase"/>
</dbReference>
<evidence type="ECO:0000256" key="1">
    <source>
        <dbReference type="ARBA" id="ARBA00022679"/>
    </source>
</evidence>
<dbReference type="Gene3D" id="3.40.630.30">
    <property type="match status" value="1"/>
</dbReference>
<dbReference type="InterPro" id="IPR000182">
    <property type="entry name" value="GNAT_dom"/>
</dbReference>
<feature type="domain" description="N-acetyltransferase" evidence="3">
    <location>
        <begin position="2"/>
        <end position="139"/>
    </location>
</feature>
<name>A0ABP4NRA9_9ACTN</name>
<sequence length="142" mass="15938">MLAYRSAVAAEAKAVLAFWAAAAEDSDRPPDSPEAVLRLIERDPEALILAFDNETIVGSIIVGWDGWRCHLYRLAVAPTHRRRGIARTLITLAESRFTTYGSTRADAMVLDTNTEAHPTWTTAGYTRQPNWSRWVKPLQTER</sequence>